<dbReference type="Proteomes" id="UP000697927">
    <property type="component" value="Unassembled WGS sequence"/>
</dbReference>
<evidence type="ECO:0000313" key="1">
    <source>
        <dbReference type="EMBL" id="NIY49648.1"/>
    </source>
</evidence>
<gene>
    <name evidence="1" type="ORF">E2L00_19570</name>
</gene>
<evidence type="ECO:0000313" key="2">
    <source>
        <dbReference type="Proteomes" id="UP000697927"/>
    </source>
</evidence>
<accession>A0ABX0VRP4</accession>
<name>A0ABX0VRP4_9ENTR</name>
<comment type="caution">
    <text evidence="1">The sequence shown here is derived from an EMBL/GenBank/DDBJ whole genome shotgun (WGS) entry which is preliminary data.</text>
</comment>
<dbReference type="EMBL" id="SOYS01000012">
    <property type="protein sequence ID" value="NIY49648.1"/>
    <property type="molecule type" value="Genomic_DNA"/>
</dbReference>
<keyword evidence="2" id="KW-1185">Reference proteome</keyword>
<reference evidence="1 2" key="1">
    <citation type="journal article" date="2020" name="Microorganisms">
        <title>Polyphasic Characterisation of Cedecea colo sp. nov., a New Enteric Bacterium Isolated from the Koala Hindgut.</title>
        <authorList>
            <person name="Boath J.M."/>
            <person name="Dakhal S."/>
            <person name="Van T.T.H."/>
            <person name="Moore R.J."/>
            <person name="Dekiwadia C."/>
            <person name="Macreadie I.G."/>
        </authorList>
    </citation>
    <scope>NUCLEOTIDE SEQUENCE [LARGE SCALE GENOMIC DNA]</scope>
    <source>
        <strain evidence="1 2">ZA</strain>
    </source>
</reference>
<sequence>MIKLGVKTQRKPVIFTEYYLRHLAKAGICFTFRTHKVRIKNDCHALQICTQAGIFQARTGDYTLIKDFACC</sequence>
<organism evidence="1 2">
    <name type="scientific">Cedecea colo</name>
    <dbReference type="NCBI Taxonomy" id="2552946"/>
    <lineage>
        <taxon>Bacteria</taxon>
        <taxon>Pseudomonadati</taxon>
        <taxon>Pseudomonadota</taxon>
        <taxon>Gammaproteobacteria</taxon>
        <taxon>Enterobacterales</taxon>
        <taxon>Enterobacteriaceae</taxon>
        <taxon>Cedecea</taxon>
    </lineage>
</organism>
<protein>
    <submittedName>
        <fullName evidence="1">Uncharacterized protein</fullName>
    </submittedName>
</protein>
<proteinExistence type="predicted"/>